<proteinExistence type="predicted"/>
<feature type="transmembrane region" description="Helical" evidence="1">
    <location>
        <begin position="285"/>
        <end position="302"/>
    </location>
</feature>
<name>A0A3A5M822_9MICC</name>
<gene>
    <name evidence="2" type="ORF">D6T63_07470</name>
</gene>
<protein>
    <submittedName>
        <fullName evidence="2">Uncharacterized protein</fullName>
    </submittedName>
</protein>
<evidence type="ECO:0000256" key="1">
    <source>
        <dbReference type="SAM" id="Phobius"/>
    </source>
</evidence>
<evidence type="ECO:0000313" key="3">
    <source>
        <dbReference type="Proteomes" id="UP000272560"/>
    </source>
</evidence>
<dbReference type="EMBL" id="QZVT01000003">
    <property type="protein sequence ID" value="RJT81017.1"/>
    <property type="molecule type" value="Genomic_DNA"/>
</dbReference>
<keyword evidence="3" id="KW-1185">Reference proteome</keyword>
<keyword evidence="1" id="KW-0472">Membrane</keyword>
<dbReference type="AlphaFoldDB" id="A0A3A5M822"/>
<keyword evidence="1" id="KW-1133">Transmembrane helix</keyword>
<reference evidence="2 3" key="1">
    <citation type="submission" date="2018-09" db="EMBL/GenBank/DDBJ databases">
        <title>Novel species of Arthrobacter.</title>
        <authorList>
            <person name="Liu Q."/>
            <person name="Xin Y.-H."/>
        </authorList>
    </citation>
    <scope>NUCLEOTIDE SEQUENCE [LARGE SCALE GENOMIC DNA]</scope>
    <source>
        <strain evidence="2 3">Hz2</strain>
    </source>
</reference>
<keyword evidence="1" id="KW-0812">Transmembrane</keyword>
<dbReference type="Proteomes" id="UP000272560">
    <property type="component" value="Unassembled WGS sequence"/>
</dbReference>
<evidence type="ECO:0000313" key="2">
    <source>
        <dbReference type="EMBL" id="RJT81017.1"/>
    </source>
</evidence>
<accession>A0A3A5M822</accession>
<sequence length="326" mass="31630">MAFGTSGASAAQDPAGAGLVESTTSVVVATIAPTGSHLSAITASLAEATPVAPSPSAVPSVLADIPAIPDVTVQVPQLLSQPAATVLSPVTTAVDQLVAHVPIVQQHVPAGTVTEVTAPVMEAVDGVVGGVTEPVLDVLAPITAPITEVVEVVPVTDVVVPEVVGSVADAVAVPEAPQPAVEPAAPIVVSTPDSATSPAMDDVRLSGAVIAPAFMSARAVADDSVTGAVAFGVQTSLVLRSFDDANLPVLTHLVASSDTGPAPLSGALASFAGVAASMTGGGSSAPIAAIGASALLVVVLFADRGRRAATAGLPTSPSFDPGSSPD</sequence>
<comment type="caution">
    <text evidence="2">The sequence shown here is derived from an EMBL/GenBank/DDBJ whole genome shotgun (WGS) entry which is preliminary data.</text>
</comment>
<organism evidence="2 3">
    <name type="scientific">Arthrobacter cheniae</name>
    <dbReference type="NCBI Taxonomy" id="1258888"/>
    <lineage>
        <taxon>Bacteria</taxon>
        <taxon>Bacillati</taxon>
        <taxon>Actinomycetota</taxon>
        <taxon>Actinomycetes</taxon>
        <taxon>Micrococcales</taxon>
        <taxon>Micrococcaceae</taxon>
        <taxon>Arthrobacter</taxon>
    </lineage>
</organism>
<dbReference type="RefSeq" id="WP_120148363.1">
    <property type="nucleotide sequence ID" value="NZ_QZVT01000003.1"/>
</dbReference>